<dbReference type="Proteomes" id="UP000010121">
    <property type="component" value="Unassembled WGS sequence"/>
</dbReference>
<organism evidence="3 4">
    <name type="scientific">Rhodobacter ferrooxidans</name>
    <dbReference type="NCBI Taxonomy" id="371731"/>
    <lineage>
        <taxon>Bacteria</taxon>
        <taxon>Pseudomonadati</taxon>
        <taxon>Pseudomonadota</taxon>
        <taxon>Alphaproteobacteria</taxon>
        <taxon>Rhodobacterales</taxon>
        <taxon>Rhodobacter group</taxon>
        <taxon>Rhodobacter</taxon>
    </lineage>
</organism>
<dbReference type="RefSeq" id="WP_008029286.1">
    <property type="nucleotide sequence ID" value="NZ_ACYY01000006.1"/>
</dbReference>
<dbReference type="GO" id="GO:0042952">
    <property type="term" value="P:beta-ketoadipate pathway"/>
    <property type="evidence" value="ECO:0007669"/>
    <property type="project" value="InterPro"/>
</dbReference>
<comment type="caution">
    <text evidence="3">The sequence shown here is derived from an EMBL/GenBank/DDBJ whole genome shotgun (WGS) entry which is preliminary data.</text>
</comment>
<sequence>MPLAYLPDLRLNYRIDGAAAGPAVVFTHALGLDLTIWDAVMPLLPGSLRLIRYDLRGHGGSDVPAPPYTMGALVRDAERLLDHLAVRDCVFVGLSIGGLVAQGLAVKRLDQVRALMLSGTAARIGIASQWQDRIAKVQAGGMAAIAEPTMQRWFSRRFRAAGLDAPWRDLLNRCNPQGYIGCAHAIAGSDFYQTTARLTLPTLALAGSEDGSTPPDLVRETADLILGSRFQLLRGVGHLPGIEAPEATAAALTGFLEAIGHV</sequence>
<dbReference type="PRINTS" id="PR00111">
    <property type="entry name" value="ABHYDROLASE"/>
</dbReference>
<evidence type="ECO:0000313" key="4">
    <source>
        <dbReference type="Proteomes" id="UP000010121"/>
    </source>
</evidence>
<dbReference type="InterPro" id="IPR026968">
    <property type="entry name" value="PcaD/CatD"/>
</dbReference>
<dbReference type="GO" id="GO:0047570">
    <property type="term" value="F:3-oxoadipate enol-lactonase activity"/>
    <property type="evidence" value="ECO:0007669"/>
    <property type="project" value="InterPro"/>
</dbReference>
<dbReference type="PANTHER" id="PTHR43798:SF31">
    <property type="entry name" value="AB HYDROLASE SUPERFAMILY PROTEIN YCLE"/>
    <property type="match status" value="1"/>
</dbReference>
<dbReference type="AlphaFoldDB" id="C8RZV1"/>
<evidence type="ECO:0000313" key="3">
    <source>
        <dbReference type="EMBL" id="EEW25898.1"/>
    </source>
</evidence>
<proteinExistence type="predicted"/>
<keyword evidence="1" id="KW-0378">Hydrolase</keyword>
<dbReference type="Pfam" id="PF12697">
    <property type="entry name" value="Abhydrolase_6"/>
    <property type="match status" value="1"/>
</dbReference>
<dbReference type="EMBL" id="ACYY01000006">
    <property type="protein sequence ID" value="EEW25898.1"/>
    <property type="molecule type" value="Genomic_DNA"/>
</dbReference>
<dbReference type="NCBIfam" id="TIGR02427">
    <property type="entry name" value="protocat_pcaD"/>
    <property type="match status" value="1"/>
</dbReference>
<dbReference type="GO" id="GO:0016020">
    <property type="term" value="C:membrane"/>
    <property type="evidence" value="ECO:0007669"/>
    <property type="project" value="TreeGrafter"/>
</dbReference>
<reference evidence="3 4" key="1">
    <citation type="submission" date="2009-08" db="EMBL/GenBank/DDBJ databases">
        <title>The draft genome of Rhodobacter sp. SW2.</title>
        <authorList>
            <consortium name="US DOE Joint Genome Institute (JGI-PGF)"/>
            <person name="Lucas S."/>
            <person name="Copeland A."/>
            <person name="Lapidus A."/>
            <person name="Glavina del Rio T."/>
            <person name="Tice H."/>
            <person name="Bruce D."/>
            <person name="Goodwin L."/>
            <person name="Pitluck S."/>
            <person name="Larimer F."/>
            <person name="Land M.L."/>
            <person name="Hauser L."/>
            <person name="Emerson D."/>
        </authorList>
    </citation>
    <scope>NUCLEOTIDE SEQUENCE [LARGE SCALE GENOMIC DNA]</scope>
    <source>
        <strain evidence="3 4">SW2</strain>
    </source>
</reference>
<feature type="domain" description="AB hydrolase-1" evidence="2">
    <location>
        <begin position="24"/>
        <end position="251"/>
    </location>
</feature>
<accession>C8RZV1</accession>
<dbReference type="InterPro" id="IPR000073">
    <property type="entry name" value="AB_hydrolase_1"/>
</dbReference>
<protein>
    <submittedName>
        <fullName evidence="3">3-oxoadipate enol-lactonase</fullName>
    </submittedName>
</protein>
<evidence type="ECO:0000256" key="1">
    <source>
        <dbReference type="ARBA" id="ARBA00022801"/>
    </source>
</evidence>
<dbReference type="PANTHER" id="PTHR43798">
    <property type="entry name" value="MONOACYLGLYCEROL LIPASE"/>
    <property type="match status" value="1"/>
</dbReference>
<dbReference type="Gene3D" id="3.40.50.1820">
    <property type="entry name" value="alpha/beta hydrolase"/>
    <property type="match status" value="1"/>
</dbReference>
<dbReference type="InterPro" id="IPR050266">
    <property type="entry name" value="AB_hydrolase_sf"/>
</dbReference>
<dbReference type="InterPro" id="IPR029058">
    <property type="entry name" value="AB_hydrolase_fold"/>
</dbReference>
<dbReference type="eggNOG" id="COG0596">
    <property type="taxonomic scope" value="Bacteria"/>
</dbReference>
<dbReference type="SUPFAM" id="SSF53474">
    <property type="entry name" value="alpha/beta-Hydrolases"/>
    <property type="match status" value="1"/>
</dbReference>
<dbReference type="STRING" id="371731.Rsw2DRAFT_1329"/>
<evidence type="ECO:0000259" key="2">
    <source>
        <dbReference type="Pfam" id="PF12697"/>
    </source>
</evidence>
<dbReference type="ESTHER" id="9rhob-c8rzv1">
    <property type="family name" value="Carboxymethylbutenolide_lactonase"/>
</dbReference>
<name>C8RZV1_9RHOB</name>
<keyword evidence="4" id="KW-1185">Reference proteome</keyword>
<dbReference type="OrthoDB" id="9793083at2"/>
<gene>
    <name evidence="3" type="ORF">Rsw2DRAFT_1329</name>
</gene>